<evidence type="ECO:0000256" key="2">
    <source>
        <dbReference type="SAM" id="Phobius"/>
    </source>
</evidence>
<dbReference type="RefSeq" id="XP_048130937.1">
    <property type="nucleotide sequence ID" value="XM_048274980.1"/>
</dbReference>
<reference evidence="4" key="1">
    <citation type="submission" date="2025-04" db="UniProtKB">
        <authorList>
            <consortium name="RefSeq"/>
        </authorList>
    </citation>
    <scope>IDENTIFICATION</scope>
    <source>
        <tissue evidence="5">Leaf</tissue>
    </source>
</reference>
<organism evidence="3 4">
    <name type="scientific">Rhodamnia argentea</name>
    <dbReference type="NCBI Taxonomy" id="178133"/>
    <lineage>
        <taxon>Eukaryota</taxon>
        <taxon>Viridiplantae</taxon>
        <taxon>Streptophyta</taxon>
        <taxon>Embryophyta</taxon>
        <taxon>Tracheophyta</taxon>
        <taxon>Spermatophyta</taxon>
        <taxon>Magnoliopsida</taxon>
        <taxon>eudicotyledons</taxon>
        <taxon>Gunneridae</taxon>
        <taxon>Pentapetalae</taxon>
        <taxon>rosids</taxon>
        <taxon>malvids</taxon>
        <taxon>Myrtales</taxon>
        <taxon>Myrtaceae</taxon>
        <taxon>Myrtoideae</taxon>
        <taxon>Myrteae</taxon>
        <taxon>Australasian group</taxon>
        <taxon>Rhodamnia</taxon>
    </lineage>
</organism>
<keyword evidence="2" id="KW-1133">Transmembrane helix</keyword>
<keyword evidence="2" id="KW-0472">Membrane</keyword>
<protein>
    <submittedName>
        <fullName evidence="4 5">Uncharacterized protein LOC115754787 isoform X1</fullName>
    </submittedName>
</protein>
<feature type="region of interest" description="Disordered" evidence="1">
    <location>
        <begin position="213"/>
        <end position="234"/>
    </location>
</feature>
<dbReference type="PANTHER" id="PTHR36785:SF1">
    <property type="entry name" value="OS05G0502500 PROTEIN"/>
    <property type="match status" value="1"/>
</dbReference>
<dbReference type="RefSeq" id="XP_030549817.1">
    <property type="nucleotide sequence ID" value="XM_030693957.1"/>
</dbReference>
<dbReference type="OrthoDB" id="1935723at2759"/>
<feature type="transmembrane region" description="Helical" evidence="2">
    <location>
        <begin position="133"/>
        <end position="154"/>
    </location>
</feature>
<evidence type="ECO:0000313" key="4">
    <source>
        <dbReference type="RefSeq" id="XP_030549817.1"/>
    </source>
</evidence>
<dbReference type="GeneID" id="115754787"/>
<name>A0A8B8QTV1_9MYRT</name>
<feature type="transmembrane region" description="Helical" evidence="2">
    <location>
        <begin position="106"/>
        <end position="127"/>
    </location>
</feature>
<sequence length="244" mass="26533">MSTILHLSFASSSTLRSLLNGGSRPSSRLSISRPTLASLHRNSFKLKPYGEKLSFFEVERVQNGILVKEEKLKRNTRVVVVRFNRGFGFNGGGGGGGRDNGATARVVGNLVLAIGLTYLSMTGQLGWVLDAIVSIWLLVVLIPIVGLGAFLWWAGRDIVQSSCPNCGNDFQIFKSTLNDELQLCPFCSQPFSVVDNKFVRESVTFSNQFTSNGEAANEFSPRPKKGKNTPTAVVDVEAEVTDAD</sequence>
<gene>
    <name evidence="4 5" type="primary">LOC115754787</name>
</gene>
<accession>A0A8B8QTV1</accession>
<keyword evidence="3" id="KW-1185">Reference proteome</keyword>
<dbReference type="AlphaFoldDB" id="A0A8B8QTV1"/>
<keyword evidence="2" id="KW-0812">Transmembrane</keyword>
<proteinExistence type="predicted"/>
<dbReference type="PANTHER" id="PTHR36785">
    <property type="entry name" value="OS05G0502500 PROTEIN"/>
    <property type="match status" value="1"/>
</dbReference>
<dbReference type="Proteomes" id="UP000827889">
    <property type="component" value="Chromosome 2"/>
</dbReference>
<evidence type="ECO:0000313" key="5">
    <source>
        <dbReference type="RefSeq" id="XP_048130937.1"/>
    </source>
</evidence>
<reference evidence="3" key="2">
    <citation type="submission" date="2025-05" db="UniProtKB">
        <authorList>
            <consortium name="RefSeq"/>
        </authorList>
    </citation>
    <scope>NUCLEOTIDE SEQUENCE [LARGE SCALE GENOMIC DNA]</scope>
</reference>
<evidence type="ECO:0000313" key="3">
    <source>
        <dbReference type="Proteomes" id="UP000827889"/>
    </source>
</evidence>
<dbReference type="KEGG" id="rarg:115754787"/>
<evidence type="ECO:0000256" key="1">
    <source>
        <dbReference type="SAM" id="MobiDB-lite"/>
    </source>
</evidence>